<accession>A0A6C0CYC9</accession>
<evidence type="ECO:0000313" key="1">
    <source>
        <dbReference type="EMBL" id="QHT08475.1"/>
    </source>
</evidence>
<sequence>MNFLPSKIITTTAKNPQEEEIPTARIIPTNSSSSVLASKFNVGNNTKLYKRPSPQNIPNSLNAMQSMKENVDKLYLSKTRPELMEIYTRFILTNDKFPEDLKDPDNDRDMMARYFYSMWSRPDTKPTQIFSELLGGIEENHSTLYMEWWKRNNELNYYSSVYKALTTRLGGNGLKKVKKVKNTKRKKRRMRRTIRKTNK</sequence>
<protein>
    <submittedName>
        <fullName evidence="1">Uncharacterized protein</fullName>
    </submittedName>
</protein>
<name>A0A6C0CYC9_9ZZZZ</name>
<proteinExistence type="predicted"/>
<dbReference type="EMBL" id="MN739496">
    <property type="protein sequence ID" value="QHT08475.1"/>
    <property type="molecule type" value="Genomic_DNA"/>
</dbReference>
<organism evidence="1">
    <name type="scientific">viral metagenome</name>
    <dbReference type="NCBI Taxonomy" id="1070528"/>
    <lineage>
        <taxon>unclassified sequences</taxon>
        <taxon>metagenomes</taxon>
        <taxon>organismal metagenomes</taxon>
    </lineage>
</organism>
<reference evidence="1" key="1">
    <citation type="journal article" date="2020" name="Nature">
        <title>Giant virus diversity and host interactions through global metagenomics.</title>
        <authorList>
            <person name="Schulz F."/>
            <person name="Roux S."/>
            <person name="Paez-Espino D."/>
            <person name="Jungbluth S."/>
            <person name="Walsh D.A."/>
            <person name="Denef V.J."/>
            <person name="McMahon K.D."/>
            <person name="Konstantinidis K.T."/>
            <person name="Eloe-Fadrosh E.A."/>
            <person name="Kyrpides N.C."/>
            <person name="Woyke T."/>
        </authorList>
    </citation>
    <scope>NUCLEOTIDE SEQUENCE</scope>
    <source>
        <strain evidence="1">GVMAG-M-3300022752-66</strain>
    </source>
</reference>
<dbReference type="AlphaFoldDB" id="A0A6C0CYC9"/>